<dbReference type="InterPro" id="IPR003409">
    <property type="entry name" value="MORN"/>
</dbReference>
<dbReference type="AlphaFoldDB" id="A0A8S2YUH0"/>
<dbReference type="EMBL" id="CAJOBC010119504">
    <property type="protein sequence ID" value="CAF4567542.1"/>
    <property type="molecule type" value="Genomic_DNA"/>
</dbReference>
<protein>
    <recommendedName>
        <fullName evidence="5">Phosphatidylinositol-4-phosphate 5-kinase</fullName>
    </recommendedName>
</protein>
<evidence type="ECO:0000256" key="1">
    <source>
        <dbReference type="ARBA" id="ARBA00022737"/>
    </source>
</evidence>
<dbReference type="PANTHER" id="PTHR43215:SF14">
    <property type="entry name" value="RADIAL SPOKE HEAD 1 HOMOLOG"/>
    <property type="match status" value="1"/>
</dbReference>
<name>A0A8S2YUH0_9BILA</name>
<gene>
    <name evidence="3" type="ORF">SRO942_LOCUS47634</name>
</gene>
<feature type="non-terminal residue" evidence="3">
    <location>
        <position position="1"/>
    </location>
</feature>
<dbReference type="OrthoDB" id="437960at2759"/>
<feature type="region of interest" description="Disordered" evidence="2">
    <location>
        <begin position="43"/>
        <end position="101"/>
    </location>
</feature>
<evidence type="ECO:0008006" key="5">
    <source>
        <dbReference type="Google" id="ProtNLM"/>
    </source>
</evidence>
<evidence type="ECO:0000313" key="3">
    <source>
        <dbReference type="EMBL" id="CAF4567542.1"/>
    </source>
</evidence>
<comment type="caution">
    <text evidence="3">The sequence shown here is derived from an EMBL/GenBank/DDBJ whole genome shotgun (WGS) entry which is preliminary data.</text>
</comment>
<dbReference type="Proteomes" id="UP000681722">
    <property type="component" value="Unassembled WGS sequence"/>
</dbReference>
<dbReference type="Gene3D" id="2.20.110.10">
    <property type="entry name" value="Histone H3 K4-specific methyltransferase SET7/9 N-terminal domain"/>
    <property type="match status" value="1"/>
</dbReference>
<reference evidence="3" key="1">
    <citation type="submission" date="2021-02" db="EMBL/GenBank/DDBJ databases">
        <authorList>
            <person name="Nowell W R."/>
        </authorList>
    </citation>
    <scope>NUCLEOTIDE SEQUENCE</scope>
</reference>
<accession>A0A8S2YUH0</accession>
<proteinExistence type="predicted"/>
<feature type="non-terminal residue" evidence="3">
    <location>
        <position position="125"/>
    </location>
</feature>
<evidence type="ECO:0000313" key="4">
    <source>
        <dbReference type="Proteomes" id="UP000681722"/>
    </source>
</evidence>
<evidence type="ECO:0000256" key="2">
    <source>
        <dbReference type="SAM" id="MobiDB-lite"/>
    </source>
</evidence>
<dbReference type="Pfam" id="PF02493">
    <property type="entry name" value="MORN"/>
    <property type="match status" value="3"/>
</dbReference>
<dbReference type="PANTHER" id="PTHR43215">
    <property type="entry name" value="RADIAL SPOKE HEAD 1 HOMOLOG"/>
    <property type="match status" value="1"/>
</dbReference>
<dbReference type="SMART" id="SM00698">
    <property type="entry name" value="MORN"/>
    <property type="match status" value="2"/>
</dbReference>
<organism evidence="3 4">
    <name type="scientific">Didymodactylos carnosus</name>
    <dbReference type="NCBI Taxonomy" id="1234261"/>
    <lineage>
        <taxon>Eukaryota</taxon>
        <taxon>Metazoa</taxon>
        <taxon>Spiralia</taxon>
        <taxon>Gnathifera</taxon>
        <taxon>Rotifera</taxon>
        <taxon>Eurotatoria</taxon>
        <taxon>Bdelloidea</taxon>
        <taxon>Philodinida</taxon>
        <taxon>Philodinidae</taxon>
        <taxon>Didymodactylos</taxon>
    </lineage>
</organism>
<feature type="compositionally biased region" description="Basic and acidic residues" evidence="2">
    <location>
        <begin position="62"/>
        <end position="91"/>
    </location>
</feature>
<dbReference type="SUPFAM" id="SSF82185">
    <property type="entry name" value="Histone H3 K4-specific methyltransferase SET7/9 N-terminal domain"/>
    <property type="match status" value="1"/>
</dbReference>
<dbReference type="InterPro" id="IPR035940">
    <property type="entry name" value="CAP_sf"/>
</dbReference>
<dbReference type="SUPFAM" id="SSF55797">
    <property type="entry name" value="PR-1-like"/>
    <property type="match status" value="1"/>
</dbReference>
<keyword evidence="1" id="KW-0677">Repeat</keyword>
<sequence>HGTMTWNNGDRYDGEWKDGKINGHGIKVWKNGAKYEGDFVDEERQGQGTMTWPDGKTFSGKWIKDKASGANSHDKNDDKDKSEGNEHKSEGGEGFAEKTLAAHNQFRSKHCASPLVLDDELNNIA</sequence>